<keyword evidence="2" id="KW-1185">Reference proteome</keyword>
<dbReference type="RefSeq" id="WP_108740277.1">
    <property type="nucleotide sequence ID" value="NZ_CP020918.1"/>
</dbReference>
<evidence type="ECO:0008006" key="3">
    <source>
        <dbReference type="Google" id="ProtNLM"/>
    </source>
</evidence>
<dbReference type="PANTHER" id="PTHR17985:SF8">
    <property type="entry name" value="TRANSPORT AND GOLGI ORGANIZATION PROTEIN 2 HOMOLOG"/>
    <property type="match status" value="1"/>
</dbReference>
<dbReference type="KEGG" id="ffa:FFWV33_07185"/>
<sequence>MCTVSFVKTGDKVIITSNRDESVIRLSALYPAKYFLNNKTVLYPKDPKAGGTWYVVDEKGTVLVLLNGAQEKHVISPPYRKSRGLIVLDMIGSDSPIEYWGTLDLEAIEPFTLVLFQNEKLYQLRWNGTQKETTALDTNKSHIWASSTLYPAEVRQKRAQLFQEFLAKNQKITAQDLYQFHRYTDPDNLENGLVIDRDGALKTLSITQTVIEASALHLSYYDLIKNEQAHSDFSII</sequence>
<dbReference type="OrthoDB" id="4380123at2"/>
<reference evidence="1 2" key="1">
    <citation type="submission" date="2017-04" db="EMBL/GenBank/DDBJ databases">
        <title>Compelte genome sequence of WV33.</title>
        <authorList>
            <person name="Lee P.C."/>
        </authorList>
    </citation>
    <scope>NUCLEOTIDE SEQUENCE [LARGE SCALE GENOMIC DNA]</scope>
    <source>
        <strain evidence="1 2">WV33</strain>
    </source>
</reference>
<name>A0A2S1LCA9_9FLAO</name>
<dbReference type="Pfam" id="PF05742">
    <property type="entry name" value="TANGO2"/>
    <property type="match status" value="1"/>
</dbReference>
<gene>
    <name evidence="1" type="ORF">FFWV33_07185</name>
</gene>
<proteinExistence type="predicted"/>
<dbReference type="AlphaFoldDB" id="A0A2S1LCA9"/>
<evidence type="ECO:0000313" key="1">
    <source>
        <dbReference type="EMBL" id="AWG21327.1"/>
    </source>
</evidence>
<dbReference type="EMBL" id="CP020918">
    <property type="protein sequence ID" value="AWG21327.1"/>
    <property type="molecule type" value="Genomic_DNA"/>
</dbReference>
<organism evidence="1 2">
    <name type="scientific">Flavobacterium faecale</name>
    <dbReference type="NCBI Taxonomy" id="1355330"/>
    <lineage>
        <taxon>Bacteria</taxon>
        <taxon>Pseudomonadati</taxon>
        <taxon>Bacteroidota</taxon>
        <taxon>Flavobacteriia</taxon>
        <taxon>Flavobacteriales</taxon>
        <taxon>Flavobacteriaceae</taxon>
        <taxon>Flavobacterium</taxon>
    </lineage>
</organism>
<accession>A0A2S1LCA9</accession>
<protein>
    <recommendedName>
        <fullName evidence="3">NRDE family protein</fullName>
    </recommendedName>
</protein>
<evidence type="ECO:0000313" key="2">
    <source>
        <dbReference type="Proteomes" id="UP000244527"/>
    </source>
</evidence>
<dbReference type="PANTHER" id="PTHR17985">
    <property type="entry name" value="SER/THR-RICH PROTEIN T10 IN DGCR REGION"/>
    <property type="match status" value="1"/>
</dbReference>
<dbReference type="Proteomes" id="UP000244527">
    <property type="component" value="Chromosome"/>
</dbReference>
<dbReference type="InterPro" id="IPR008551">
    <property type="entry name" value="TANGO2"/>
</dbReference>